<evidence type="ECO:0000256" key="1">
    <source>
        <dbReference type="SAM" id="MobiDB-lite"/>
    </source>
</evidence>
<comment type="caution">
    <text evidence="2">The sequence shown here is derived from an EMBL/GenBank/DDBJ whole genome shotgun (WGS) entry which is preliminary data.</text>
</comment>
<sequence>QDDDDQDEGDDDDDQDEGNDDDQDSDEEGEEFIHPRLSIHDEEETKDEESFDPIAKTPKNSDDEGNDEENLGLNAPTTVAPLTLSAPTLTPSTIATISTVPQAPTPPTTALSTLLQDLPNFGSLFGFDHQLKTLEINFSEFVQANQFAGAVSSIPGIVQRYMDQRM</sequence>
<accession>A0A699T8M0</accession>
<organism evidence="2">
    <name type="scientific">Tanacetum cinerariifolium</name>
    <name type="common">Dalmatian daisy</name>
    <name type="synonym">Chrysanthemum cinerariifolium</name>
    <dbReference type="NCBI Taxonomy" id="118510"/>
    <lineage>
        <taxon>Eukaryota</taxon>
        <taxon>Viridiplantae</taxon>
        <taxon>Streptophyta</taxon>
        <taxon>Embryophyta</taxon>
        <taxon>Tracheophyta</taxon>
        <taxon>Spermatophyta</taxon>
        <taxon>Magnoliopsida</taxon>
        <taxon>eudicotyledons</taxon>
        <taxon>Gunneridae</taxon>
        <taxon>Pentapetalae</taxon>
        <taxon>asterids</taxon>
        <taxon>campanulids</taxon>
        <taxon>Asterales</taxon>
        <taxon>Asteraceae</taxon>
        <taxon>Asteroideae</taxon>
        <taxon>Anthemideae</taxon>
        <taxon>Anthemidinae</taxon>
        <taxon>Tanacetum</taxon>
    </lineage>
</organism>
<feature type="compositionally biased region" description="Acidic residues" evidence="1">
    <location>
        <begin position="41"/>
        <end position="51"/>
    </location>
</feature>
<feature type="compositionally biased region" description="Acidic residues" evidence="1">
    <location>
        <begin position="1"/>
        <end position="30"/>
    </location>
</feature>
<feature type="non-terminal residue" evidence="2">
    <location>
        <position position="1"/>
    </location>
</feature>
<feature type="non-terminal residue" evidence="2">
    <location>
        <position position="166"/>
    </location>
</feature>
<gene>
    <name evidence="2" type="ORF">Tci_878496</name>
</gene>
<name>A0A699T8M0_TANCI</name>
<feature type="compositionally biased region" description="Basic and acidic residues" evidence="1">
    <location>
        <begin position="31"/>
        <end position="40"/>
    </location>
</feature>
<evidence type="ECO:0000313" key="2">
    <source>
        <dbReference type="EMBL" id="GFD06527.1"/>
    </source>
</evidence>
<proteinExistence type="predicted"/>
<dbReference type="AlphaFoldDB" id="A0A699T8M0"/>
<feature type="compositionally biased region" description="Low complexity" evidence="1">
    <location>
        <begin position="75"/>
        <end position="86"/>
    </location>
</feature>
<protein>
    <submittedName>
        <fullName evidence="2">Uncharacterized protein</fullName>
    </submittedName>
</protein>
<reference evidence="2" key="1">
    <citation type="journal article" date="2019" name="Sci. Rep.">
        <title>Draft genome of Tanacetum cinerariifolium, the natural source of mosquito coil.</title>
        <authorList>
            <person name="Yamashiro T."/>
            <person name="Shiraishi A."/>
            <person name="Satake H."/>
            <person name="Nakayama K."/>
        </authorList>
    </citation>
    <scope>NUCLEOTIDE SEQUENCE</scope>
</reference>
<feature type="region of interest" description="Disordered" evidence="1">
    <location>
        <begin position="1"/>
        <end position="86"/>
    </location>
</feature>
<dbReference type="EMBL" id="BKCJ011225499">
    <property type="protein sequence ID" value="GFD06527.1"/>
    <property type="molecule type" value="Genomic_DNA"/>
</dbReference>